<dbReference type="SUPFAM" id="SSF53448">
    <property type="entry name" value="Nucleotide-diphospho-sugar transferases"/>
    <property type="match status" value="1"/>
</dbReference>
<gene>
    <name evidence="1" type="ORF">DDZ18_07805</name>
</gene>
<dbReference type="OrthoDB" id="9801052at2"/>
<dbReference type="AlphaFoldDB" id="A0A2U2BUA7"/>
<dbReference type="InterPro" id="IPR003329">
    <property type="entry name" value="Cytidylyl_trans"/>
</dbReference>
<dbReference type="EMBL" id="QEXV01000003">
    <property type="protein sequence ID" value="PWE17567.1"/>
    <property type="molecule type" value="Genomic_DNA"/>
</dbReference>
<protein>
    <recommendedName>
        <fullName evidence="3">Spore coat polysaccharide biosynthesis protein F</fullName>
    </recommendedName>
</protein>
<organism evidence="1 2">
    <name type="scientific">Marinicauda salina</name>
    <dbReference type="NCBI Taxonomy" id="2135793"/>
    <lineage>
        <taxon>Bacteria</taxon>
        <taxon>Pseudomonadati</taxon>
        <taxon>Pseudomonadota</taxon>
        <taxon>Alphaproteobacteria</taxon>
        <taxon>Maricaulales</taxon>
        <taxon>Maricaulaceae</taxon>
        <taxon>Marinicauda</taxon>
    </lineage>
</organism>
<dbReference type="Gene3D" id="3.90.550.10">
    <property type="entry name" value="Spore Coat Polysaccharide Biosynthesis Protein SpsA, Chain A"/>
    <property type="match status" value="1"/>
</dbReference>
<dbReference type="CDD" id="cd02518">
    <property type="entry name" value="GT2_SpsF"/>
    <property type="match status" value="1"/>
</dbReference>
<reference evidence="2" key="1">
    <citation type="submission" date="2018-05" db="EMBL/GenBank/DDBJ databases">
        <authorList>
            <person name="Liu B.-T."/>
        </authorList>
    </citation>
    <scope>NUCLEOTIDE SEQUENCE [LARGE SCALE GENOMIC DNA]</scope>
    <source>
        <strain evidence="2">WD6-1</strain>
    </source>
</reference>
<name>A0A2U2BUA7_9PROT</name>
<dbReference type="Proteomes" id="UP000245168">
    <property type="component" value="Unassembled WGS sequence"/>
</dbReference>
<comment type="caution">
    <text evidence="1">The sequence shown here is derived from an EMBL/GenBank/DDBJ whole genome shotgun (WGS) entry which is preliminary data.</text>
</comment>
<dbReference type="PANTHER" id="PTHR42866">
    <property type="entry name" value="3-DEOXY-MANNO-OCTULOSONATE CYTIDYLYLTRANSFERASE"/>
    <property type="match status" value="1"/>
</dbReference>
<proteinExistence type="predicted"/>
<dbReference type="GO" id="GO:0005829">
    <property type="term" value="C:cytosol"/>
    <property type="evidence" value="ECO:0007669"/>
    <property type="project" value="TreeGrafter"/>
</dbReference>
<accession>A0A2U2BUA7</accession>
<evidence type="ECO:0008006" key="3">
    <source>
        <dbReference type="Google" id="ProtNLM"/>
    </source>
</evidence>
<sequence>MTVAVIVQARIGSSRLPGKVLEALGAKTALARCLDRCAAIPGADLVVCAVPDTAENDAVAAEAGRAGYAVVRGSETDVLARYADAARAVAAETVMRVTSDCPLIDPAVCGAVIDLLAETGADYACNNMPPRFPHGLDCEAFPAARLFEAEAEAAEPYEREHVTPWLRARSDVKKAALVGPGGGLERLRWTLDRPEDLAFFRAVFDALGESAATATTEELAALCQAVPDLPAINADWTDEARLESAAEADVTRPWAG</sequence>
<keyword evidence="2" id="KW-1185">Reference proteome</keyword>
<evidence type="ECO:0000313" key="1">
    <source>
        <dbReference type="EMBL" id="PWE17567.1"/>
    </source>
</evidence>
<dbReference type="PANTHER" id="PTHR42866:SF1">
    <property type="entry name" value="SPORE COAT POLYSACCHARIDE BIOSYNTHESIS PROTEIN SPSF"/>
    <property type="match status" value="1"/>
</dbReference>
<dbReference type="Pfam" id="PF02348">
    <property type="entry name" value="CTP_transf_3"/>
    <property type="match status" value="1"/>
</dbReference>
<dbReference type="RefSeq" id="WP_109252798.1">
    <property type="nucleotide sequence ID" value="NZ_QEXV01000003.1"/>
</dbReference>
<dbReference type="InterPro" id="IPR029044">
    <property type="entry name" value="Nucleotide-diphossugar_trans"/>
</dbReference>
<evidence type="ECO:0000313" key="2">
    <source>
        <dbReference type="Proteomes" id="UP000245168"/>
    </source>
</evidence>